<evidence type="ECO:0000256" key="6">
    <source>
        <dbReference type="ARBA" id="ARBA00037968"/>
    </source>
</evidence>
<reference evidence="9" key="1">
    <citation type="submission" date="2023-10" db="EMBL/GenBank/DDBJ databases">
        <authorList>
            <person name="Noh H."/>
        </authorList>
    </citation>
    <scope>NUCLEOTIDE SEQUENCE</scope>
    <source>
        <strain evidence="9">DUCC4014</strain>
    </source>
</reference>
<evidence type="ECO:0000256" key="3">
    <source>
        <dbReference type="ARBA" id="ARBA00022692"/>
    </source>
</evidence>
<evidence type="ECO:0000259" key="8">
    <source>
        <dbReference type="PROSITE" id="PS50850"/>
    </source>
</evidence>
<keyword evidence="4 7" id="KW-1133">Transmembrane helix</keyword>
<feature type="transmembrane region" description="Helical" evidence="7">
    <location>
        <begin position="107"/>
        <end position="129"/>
    </location>
</feature>
<dbReference type="Proteomes" id="UP000827549">
    <property type="component" value="Chromosome 7"/>
</dbReference>
<evidence type="ECO:0000256" key="2">
    <source>
        <dbReference type="ARBA" id="ARBA00022448"/>
    </source>
</evidence>
<feature type="transmembrane region" description="Helical" evidence="7">
    <location>
        <begin position="39"/>
        <end position="64"/>
    </location>
</feature>
<evidence type="ECO:0000256" key="5">
    <source>
        <dbReference type="ARBA" id="ARBA00023136"/>
    </source>
</evidence>
<dbReference type="EMBL" id="CP086720">
    <property type="protein sequence ID" value="WOO86326.1"/>
    <property type="molecule type" value="Genomic_DNA"/>
</dbReference>
<evidence type="ECO:0000256" key="1">
    <source>
        <dbReference type="ARBA" id="ARBA00004141"/>
    </source>
</evidence>
<gene>
    <name evidence="9" type="primary">SPCC417.10_14</name>
    <name evidence="9" type="ORF">LOC62_07G009809</name>
</gene>
<sequence length="484" mass="54001">MAQRTSIDKEKDFETAVSAPVDDISPEDDKRIRRKIDAIVLPAMFIIFCLQFLDKICMSYAAVMGFMEDNHLTTGQFTWLGSILWLGFLIGQYPQNLLMQRFPIPKVLAVNIVIWGVVLCMMAVAHNFAGLMGCRFLLGFCEACVTPGFAVMTGQWYKVREQGARTGFWLSFAGLGFIIGGSMGYGLAQANDQGKLALAGWKVLFIILGVVTVASGVAFGLVVPNSPSTAWFFNEEDRKLAVLRVRANQQPTKSEWDWKQCREAILDPLTWCYAGVAFFCMIPSGGTGILFTLLIKSFGFTSLQTLLLGMVNAWLSFNYAFFPWLGDKIKNRCAVAAVWPLVGIAGLAMVWAVPTHLRVVRLIGYYLITPQIVSYVTTISLITSNVAGKTKRTTVNIIYFVAVCTGNLIGPQMYRAKDAPKFTFFYTFNIACIAMTVVLIVVILLIYRRENARRDKLEAANGVVEFDPDSDFTDRTNPHFRYAY</sequence>
<dbReference type="FunFam" id="1.20.1250.20:FF:000064">
    <property type="entry name" value="MFS allantoate transporter"/>
    <property type="match status" value="1"/>
</dbReference>
<keyword evidence="5 7" id="KW-0472">Membrane</keyword>
<keyword evidence="10" id="KW-1185">Reference proteome</keyword>
<feature type="transmembrane region" description="Helical" evidence="7">
    <location>
        <begin position="135"/>
        <end position="156"/>
    </location>
</feature>
<dbReference type="RefSeq" id="XP_062632352.1">
    <property type="nucleotide sequence ID" value="XM_062776368.1"/>
</dbReference>
<dbReference type="InterPro" id="IPR011701">
    <property type="entry name" value="MFS"/>
</dbReference>
<dbReference type="PROSITE" id="PS50850">
    <property type="entry name" value="MFS"/>
    <property type="match status" value="1"/>
</dbReference>
<evidence type="ECO:0000256" key="7">
    <source>
        <dbReference type="SAM" id="Phobius"/>
    </source>
</evidence>
<dbReference type="Pfam" id="PF07690">
    <property type="entry name" value="MFS_1"/>
    <property type="match status" value="1"/>
</dbReference>
<dbReference type="PANTHER" id="PTHR43791:SF1">
    <property type="entry name" value="ALLANTOATE PERMEASE"/>
    <property type="match status" value="1"/>
</dbReference>
<feature type="transmembrane region" description="Helical" evidence="7">
    <location>
        <begin position="76"/>
        <end position="95"/>
    </location>
</feature>
<keyword evidence="3 7" id="KW-0812">Transmembrane</keyword>
<dbReference type="GeneID" id="87812970"/>
<feature type="transmembrane region" description="Helical" evidence="7">
    <location>
        <begin position="168"/>
        <end position="188"/>
    </location>
</feature>
<dbReference type="InterPro" id="IPR020846">
    <property type="entry name" value="MFS_dom"/>
</dbReference>
<keyword evidence="2" id="KW-0813">Transport</keyword>
<feature type="transmembrane region" description="Helical" evidence="7">
    <location>
        <begin position="200"/>
        <end position="223"/>
    </location>
</feature>
<feature type="transmembrane region" description="Helical" evidence="7">
    <location>
        <begin position="395"/>
        <end position="414"/>
    </location>
</feature>
<evidence type="ECO:0000256" key="4">
    <source>
        <dbReference type="ARBA" id="ARBA00022989"/>
    </source>
</evidence>
<organism evidence="9 10">
    <name type="scientific">Vanrija pseudolonga</name>
    <dbReference type="NCBI Taxonomy" id="143232"/>
    <lineage>
        <taxon>Eukaryota</taxon>
        <taxon>Fungi</taxon>
        <taxon>Dikarya</taxon>
        <taxon>Basidiomycota</taxon>
        <taxon>Agaricomycotina</taxon>
        <taxon>Tremellomycetes</taxon>
        <taxon>Trichosporonales</taxon>
        <taxon>Trichosporonaceae</taxon>
        <taxon>Vanrija</taxon>
    </lineage>
</organism>
<dbReference type="AlphaFoldDB" id="A0AAF0YKY2"/>
<evidence type="ECO:0000313" key="9">
    <source>
        <dbReference type="EMBL" id="WOO86326.1"/>
    </source>
</evidence>
<feature type="transmembrane region" description="Helical" evidence="7">
    <location>
        <begin position="271"/>
        <end position="295"/>
    </location>
</feature>
<dbReference type="GO" id="GO:0016020">
    <property type="term" value="C:membrane"/>
    <property type="evidence" value="ECO:0007669"/>
    <property type="project" value="UniProtKB-SubCell"/>
</dbReference>
<accession>A0AAF0YKY2</accession>
<feature type="transmembrane region" description="Helical" evidence="7">
    <location>
        <begin position="301"/>
        <end position="321"/>
    </location>
</feature>
<dbReference type="PANTHER" id="PTHR43791">
    <property type="entry name" value="PERMEASE-RELATED"/>
    <property type="match status" value="1"/>
</dbReference>
<comment type="subcellular location">
    <subcellularLocation>
        <location evidence="1">Membrane</location>
        <topology evidence="1">Multi-pass membrane protein</topology>
    </subcellularLocation>
</comment>
<proteinExistence type="inferred from homology"/>
<dbReference type="SUPFAM" id="SSF103473">
    <property type="entry name" value="MFS general substrate transporter"/>
    <property type="match status" value="1"/>
</dbReference>
<feature type="domain" description="Major facilitator superfamily (MFS) profile" evidence="8">
    <location>
        <begin position="40"/>
        <end position="450"/>
    </location>
</feature>
<evidence type="ECO:0000313" key="10">
    <source>
        <dbReference type="Proteomes" id="UP000827549"/>
    </source>
</evidence>
<feature type="transmembrane region" description="Helical" evidence="7">
    <location>
        <begin position="363"/>
        <end position="383"/>
    </location>
</feature>
<name>A0AAF0YKY2_9TREE</name>
<dbReference type="Gene3D" id="1.20.1250.20">
    <property type="entry name" value="MFS general substrate transporter like domains"/>
    <property type="match status" value="1"/>
</dbReference>
<protein>
    <submittedName>
        <fullName evidence="9">Purtative transporter</fullName>
    </submittedName>
</protein>
<feature type="transmembrane region" description="Helical" evidence="7">
    <location>
        <begin position="333"/>
        <end position="351"/>
    </location>
</feature>
<dbReference type="InterPro" id="IPR036259">
    <property type="entry name" value="MFS_trans_sf"/>
</dbReference>
<comment type="similarity">
    <text evidence="6">Belongs to the major facilitator superfamily. Allantoate permease family.</text>
</comment>
<feature type="transmembrane region" description="Helical" evidence="7">
    <location>
        <begin position="426"/>
        <end position="447"/>
    </location>
</feature>
<dbReference type="GO" id="GO:0022857">
    <property type="term" value="F:transmembrane transporter activity"/>
    <property type="evidence" value="ECO:0007669"/>
    <property type="project" value="InterPro"/>
</dbReference>